<organism evidence="3">
    <name type="scientific">Vitis vinifera</name>
    <name type="common">Grape</name>
    <dbReference type="NCBI Taxonomy" id="29760"/>
    <lineage>
        <taxon>Eukaryota</taxon>
        <taxon>Viridiplantae</taxon>
        <taxon>Streptophyta</taxon>
        <taxon>Embryophyta</taxon>
        <taxon>Tracheophyta</taxon>
        <taxon>Spermatophyta</taxon>
        <taxon>Magnoliopsida</taxon>
        <taxon>eudicotyledons</taxon>
        <taxon>Gunneridae</taxon>
        <taxon>Pentapetalae</taxon>
        <taxon>rosids</taxon>
        <taxon>Vitales</taxon>
        <taxon>Vitaceae</taxon>
        <taxon>Viteae</taxon>
        <taxon>Vitis</taxon>
    </lineage>
</organism>
<comment type="similarity">
    <text evidence="1">Belongs to the carbon-nitrogen hydrolase superfamily. Nitrilase family.</text>
</comment>
<dbReference type="ExpressionAtlas" id="A5B7G9">
    <property type="expression patterns" value="baseline"/>
</dbReference>
<protein>
    <recommendedName>
        <fullName evidence="2">CN hydrolase domain-containing protein</fullName>
    </recommendedName>
</protein>
<dbReference type="InterPro" id="IPR003010">
    <property type="entry name" value="C-N_Hydrolase"/>
</dbReference>
<evidence type="ECO:0000256" key="1">
    <source>
        <dbReference type="ARBA" id="ARBA00008129"/>
    </source>
</evidence>
<dbReference type="Pfam" id="PF00795">
    <property type="entry name" value="CN_hydrolase"/>
    <property type="match status" value="1"/>
</dbReference>
<name>A5B7G9_VITVI</name>
<evidence type="ECO:0000259" key="2">
    <source>
        <dbReference type="PROSITE" id="PS50263"/>
    </source>
</evidence>
<dbReference type="InterPro" id="IPR036526">
    <property type="entry name" value="C-N_Hydrolase_sf"/>
</dbReference>
<dbReference type="GO" id="GO:0016810">
    <property type="term" value="F:hydrolase activity, acting on carbon-nitrogen (but not peptide) bonds"/>
    <property type="evidence" value="ECO:0007669"/>
    <property type="project" value="UniProtKB-ARBA"/>
</dbReference>
<evidence type="ECO:0000313" key="3">
    <source>
        <dbReference type="EMBL" id="CAN80864.1"/>
    </source>
</evidence>
<dbReference type="PROSITE" id="PS50263">
    <property type="entry name" value="CN_HYDROLASE"/>
    <property type="match status" value="1"/>
</dbReference>
<feature type="domain" description="CN hydrolase" evidence="2">
    <location>
        <begin position="1"/>
        <end position="263"/>
    </location>
</feature>
<reference evidence="3" key="1">
    <citation type="journal article" date="2007" name="PLoS ONE">
        <title>The first genome sequence of an elite grapevine cultivar (Pinot noir Vitis vinifera L.): coping with a highly heterozygous genome.</title>
        <authorList>
            <person name="Velasco R."/>
            <person name="Zharkikh A."/>
            <person name="Troggio M."/>
            <person name="Cartwright D.A."/>
            <person name="Cestaro A."/>
            <person name="Pruss D."/>
            <person name="Pindo M."/>
            <person name="FitzGerald L.M."/>
            <person name="Vezzulli S."/>
            <person name="Reid J."/>
            <person name="Malacarne G."/>
            <person name="Iliev D."/>
            <person name="Coppola G."/>
            <person name="Wardell B."/>
            <person name="Micheletti D."/>
            <person name="Macalma T."/>
            <person name="Facci M."/>
            <person name="Mitchell J.T."/>
            <person name="Perazzolli M."/>
            <person name="Eldredge G."/>
            <person name="Gatto P."/>
            <person name="Oyzerski R."/>
            <person name="Moretto M."/>
            <person name="Gutin N."/>
            <person name="Stefanini M."/>
            <person name="Chen Y."/>
            <person name="Segala C."/>
            <person name="Davenport C."/>
            <person name="Dematte L."/>
            <person name="Mraz A."/>
            <person name="Battilana J."/>
            <person name="Stormo K."/>
            <person name="Costa F."/>
            <person name="Tao Q."/>
            <person name="Si-Ammour A."/>
            <person name="Harkins T."/>
            <person name="Lackey A."/>
            <person name="Perbost C."/>
            <person name="Taillon B."/>
            <person name="Stella A."/>
            <person name="Solovyev V."/>
            <person name="Fawcett J.A."/>
            <person name="Sterck L."/>
            <person name="Vandepoele K."/>
            <person name="Grando S.M."/>
            <person name="Toppo S."/>
            <person name="Moser C."/>
            <person name="Lanchbury J."/>
            <person name="Bogden R."/>
            <person name="Skolnick M."/>
            <person name="Sgaramella V."/>
            <person name="Bhatnagar S.K."/>
            <person name="Fontana P."/>
            <person name="Gutin A."/>
            <person name="Van de Peer Y."/>
            <person name="Salamini F."/>
            <person name="Viola R."/>
        </authorList>
    </citation>
    <scope>NUCLEOTIDE SEQUENCE</scope>
</reference>
<sequence length="341" mass="38453">MIYDLSMLHFLREDKAERFLKEAAAVESQLVVFPEAFIGGYPRGYNFADQSPRGKESFLKYHASAINVPGSEVDRLASMAAKYKVYLVTGVVVRDGYTLYCTVLFFDPEGNYLGKHRKLMPTYWERLFWGFGDCSTTPVYDTPYGKLGSVICWENRMLLFRTSMYGKGIEIYCVPTADSRDTWVATMRHVAIEGGCYVLSPIQFCRRKDYPPPPEYLYSHTEEDVTPDSIVWVGGSVIISPHGKILPGPNYEGEGLFTADLEEAEIELGADSKCAPKGEAENEDVRNEIPKAKFQFDVVGHYSRADVLSLTVNNRPLLPVTFTSSPSKIKDDEEMDECKDI</sequence>
<dbReference type="InterPro" id="IPR044149">
    <property type="entry name" value="Nitrilases_CHs"/>
</dbReference>
<dbReference type="SUPFAM" id="SSF56317">
    <property type="entry name" value="Carbon-nitrogen hydrolase"/>
    <property type="match status" value="1"/>
</dbReference>
<dbReference type="PANTHER" id="PTHR46044">
    <property type="entry name" value="NITRILASE"/>
    <property type="match status" value="1"/>
</dbReference>
<dbReference type="EMBL" id="AM449323">
    <property type="protein sequence ID" value="CAN80864.1"/>
    <property type="molecule type" value="Genomic_DNA"/>
</dbReference>
<dbReference type="AlphaFoldDB" id="A5B7G9"/>
<gene>
    <name evidence="3" type="ORF">VITISV_033999</name>
</gene>
<dbReference type="PANTHER" id="PTHR46044:SF15">
    <property type="entry name" value="HYDROLASE"/>
    <property type="match status" value="1"/>
</dbReference>
<accession>A5B7G9</accession>
<dbReference type="CDD" id="cd07564">
    <property type="entry name" value="nitrilases_CHs"/>
    <property type="match status" value="1"/>
</dbReference>
<dbReference type="Gene3D" id="3.60.110.10">
    <property type="entry name" value="Carbon-nitrogen hydrolase"/>
    <property type="match status" value="1"/>
</dbReference>
<proteinExistence type="inferred from homology"/>